<sequence>MQGVLGAMVVELALDQETPVTLFRRLAGDGPGFILESLGGGERSGRFSYVGAMLLRELICTGAGSAVYHRDEPGSAVVDVVPGPADPFAALRRFVPRRSLRVGPRFAGGAVGYVAYDAVRFLERLPGRPPAEPLLPVARFMECALLAALDHRTHRLRLIAPLLPAAGDPRRAASRRLEVALQRLAEPLPPRSPLLLGETGGGAGAGGGFGPRLAVRSNVDRDAFLAAVRQAQAYIRAGDVFQVVLSRRLEFPWPGGPGAPSDLDLYRALRVVSPSPYMFFLRFDRETTLLGASPELLVRVEGRRALTRPLAGTRRRGATEAEDRELERELVADPKERAEHTMLVDLGRNDLGRVCRPGTVRVERLMYVERYSHVMHMASDVTGELAEGRDAVDALAACFPAGTLTGAPKVRAMEIIDELEPVARGPYGGAVGYLGYDGDLDMCIAIRTLVLHRGRGLLQVGAGVVAGSRPEAEWAETEAKARAGLRALEVALTGLAAAPAVSAGAAGGAGAEAIAPDPGATPGDAWAAQVVEPGAGTLEGRASRAPEPGGAAPTAAAGPTRAGASGEGGRTA</sequence>
<reference evidence="12 13" key="1">
    <citation type="submission" date="2023-08" db="EMBL/GenBank/DDBJ databases">
        <title>Genome sequence of Thermaerobacter compostii strain Ins1, a spore-forming filamentous bacterium isolated from a deep geothermal reservoir.</title>
        <authorList>
            <person name="Bregnard D."/>
            <person name="Gonzalez D."/>
            <person name="Junier P."/>
        </authorList>
    </citation>
    <scope>NUCLEOTIDE SEQUENCE [LARGE SCALE GENOMIC DNA]</scope>
    <source>
        <strain evidence="12 13">Ins1</strain>
    </source>
</reference>
<protein>
    <recommendedName>
        <fullName evidence="3">Anthranilate synthase component 1</fullName>
    </recommendedName>
</protein>
<keyword evidence="5" id="KW-0460">Magnesium</keyword>
<keyword evidence="6" id="KW-0456">Lyase</keyword>
<dbReference type="PANTHER" id="PTHR11236">
    <property type="entry name" value="AMINOBENZOATE/ANTHRANILATE SYNTHASE"/>
    <property type="match status" value="1"/>
</dbReference>
<keyword evidence="4" id="KW-0479">Metal-binding</keyword>
<dbReference type="InterPro" id="IPR015890">
    <property type="entry name" value="Chorismate_C"/>
</dbReference>
<comment type="cofactor">
    <cofactor evidence="1">
        <name>Mg(2+)</name>
        <dbReference type="ChEBI" id="CHEBI:18420"/>
    </cofactor>
</comment>
<dbReference type="Pfam" id="PF04715">
    <property type="entry name" value="Anth_synt_I_N"/>
    <property type="match status" value="1"/>
</dbReference>
<evidence type="ECO:0000256" key="5">
    <source>
        <dbReference type="ARBA" id="ARBA00022842"/>
    </source>
</evidence>
<comment type="subunit">
    <text evidence="2">Heterotetramer consisting of two non-identical subunits: a beta subunit (TrpG) and a large alpha subunit (TrpE).</text>
</comment>
<feature type="domain" description="Chorismate-utilising enzyme C-terminal" evidence="10">
    <location>
        <begin position="221"/>
        <end position="480"/>
    </location>
</feature>
<evidence type="ECO:0000256" key="3">
    <source>
        <dbReference type="ARBA" id="ARBA00020653"/>
    </source>
</evidence>
<evidence type="ECO:0000256" key="7">
    <source>
        <dbReference type="ARBA" id="ARBA00025634"/>
    </source>
</evidence>
<evidence type="ECO:0000256" key="2">
    <source>
        <dbReference type="ARBA" id="ARBA00011575"/>
    </source>
</evidence>
<organism evidence="12 13">
    <name type="scientific">Thermaerobacter composti</name>
    <dbReference type="NCBI Taxonomy" id="554949"/>
    <lineage>
        <taxon>Bacteria</taxon>
        <taxon>Bacillati</taxon>
        <taxon>Bacillota</taxon>
        <taxon>Clostridia</taxon>
        <taxon>Eubacteriales</taxon>
        <taxon>Clostridiales Family XVII. Incertae Sedis</taxon>
        <taxon>Thermaerobacter</taxon>
    </lineage>
</organism>
<evidence type="ECO:0000256" key="9">
    <source>
        <dbReference type="SAM" id="MobiDB-lite"/>
    </source>
</evidence>
<gene>
    <name evidence="12" type="ORF">Q5761_07455</name>
</gene>
<feature type="compositionally biased region" description="Low complexity" evidence="9">
    <location>
        <begin position="545"/>
        <end position="564"/>
    </location>
</feature>
<evidence type="ECO:0000259" key="10">
    <source>
        <dbReference type="Pfam" id="PF00425"/>
    </source>
</evidence>
<dbReference type="InterPro" id="IPR019999">
    <property type="entry name" value="Anth_synth_I-like"/>
</dbReference>
<dbReference type="PRINTS" id="PR00095">
    <property type="entry name" value="ANTSNTHASEI"/>
</dbReference>
<dbReference type="InterPro" id="IPR005801">
    <property type="entry name" value="ADC_synthase"/>
</dbReference>
<dbReference type="Proteomes" id="UP001304683">
    <property type="component" value="Chromosome"/>
</dbReference>
<comment type="function">
    <text evidence="7">Part of a heterotetrameric complex that catalyzes the two-step biosynthesis of anthranilate, an intermediate in the biosynthesis of L-tryptophan. In the first step, the glutamine-binding beta subunit (TrpG) of anthranilate synthase (AS) provides the glutamine amidotransferase activity which generates ammonia as a substrate that, along with chorismate, is used in the second step, catalyzed by the large alpha subunit of AS (TrpE) to produce anthranilate. In the absence of TrpG, TrpE can synthesize anthranilate directly from chorismate and high concentrations of ammonia.</text>
</comment>
<evidence type="ECO:0000256" key="6">
    <source>
        <dbReference type="ARBA" id="ARBA00023239"/>
    </source>
</evidence>
<dbReference type="PANTHER" id="PTHR11236:SF48">
    <property type="entry name" value="ISOCHORISMATE SYNTHASE MENF"/>
    <property type="match status" value="1"/>
</dbReference>
<name>A0ABZ0QL39_9FIRM</name>
<proteinExistence type="predicted"/>
<evidence type="ECO:0000259" key="11">
    <source>
        <dbReference type="Pfam" id="PF04715"/>
    </source>
</evidence>
<accession>A0ABZ0QL39</accession>
<keyword evidence="13" id="KW-1185">Reference proteome</keyword>
<evidence type="ECO:0000256" key="8">
    <source>
        <dbReference type="ARBA" id="ARBA00047683"/>
    </source>
</evidence>
<feature type="region of interest" description="Disordered" evidence="9">
    <location>
        <begin position="531"/>
        <end position="572"/>
    </location>
</feature>
<comment type="catalytic activity">
    <reaction evidence="8">
        <text>chorismate + L-glutamine = anthranilate + pyruvate + L-glutamate + H(+)</text>
        <dbReference type="Rhea" id="RHEA:21732"/>
        <dbReference type="ChEBI" id="CHEBI:15361"/>
        <dbReference type="ChEBI" id="CHEBI:15378"/>
        <dbReference type="ChEBI" id="CHEBI:16567"/>
        <dbReference type="ChEBI" id="CHEBI:29748"/>
        <dbReference type="ChEBI" id="CHEBI:29985"/>
        <dbReference type="ChEBI" id="CHEBI:58359"/>
        <dbReference type="EC" id="4.1.3.27"/>
    </reaction>
</comment>
<evidence type="ECO:0000256" key="1">
    <source>
        <dbReference type="ARBA" id="ARBA00001946"/>
    </source>
</evidence>
<dbReference type="InterPro" id="IPR006805">
    <property type="entry name" value="Anth_synth_I_N"/>
</dbReference>
<evidence type="ECO:0000313" key="12">
    <source>
        <dbReference type="EMBL" id="WPD18220.1"/>
    </source>
</evidence>
<dbReference type="RefSeq" id="WP_318750073.1">
    <property type="nucleotide sequence ID" value="NZ_CP132508.1"/>
</dbReference>
<evidence type="ECO:0000313" key="13">
    <source>
        <dbReference type="Proteomes" id="UP001304683"/>
    </source>
</evidence>
<dbReference type="Pfam" id="PF00425">
    <property type="entry name" value="Chorismate_bind"/>
    <property type="match status" value="1"/>
</dbReference>
<evidence type="ECO:0000256" key="4">
    <source>
        <dbReference type="ARBA" id="ARBA00022723"/>
    </source>
</evidence>
<feature type="domain" description="Anthranilate synthase component I N-terminal" evidence="11">
    <location>
        <begin position="15"/>
        <end position="157"/>
    </location>
</feature>
<dbReference type="SUPFAM" id="SSF56322">
    <property type="entry name" value="ADC synthase"/>
    <property type="match status" value="1"/>
</dbReference>
<dbReference type="EMBL" id="CP132508">
    <property type="protein sequence ID" value="WPD18220.1"/>
    <property type="molecule type" value="Genomic_DNA"/>
</dbReference>
<dbReference type="Gene3D" id="3.60.120.10">
    <property type="entry name" value="Anthranilate synthase"/>
    <property type="match status" value="1"/>
</dbReference>